<evidence type="ECO:0000259" key="6">
    <source>
        <dbReference type="Pfam" id="PF04997"/>
    </source>
</evidence>
<name>A0A8S1PR88_PARPR</name>
<reference evidence="7" key="1">
    <citation type="submission" date="2021-01" db="EMBL/GenBank/DDBJ databases">
        <authorList>
            <consortium name="Genoscope - CEA"/>
            <person name="William W."/>
        </authorList>
    </citation>
    <scope>NUCLEOTIDE SEQUENCE</scope>
</reference>
<evidence type="ECO:0000256" key="2">
    <source>
        <dbReference type="ARBA" id="ARBA00022478"/>
    </source>
</evidence>
<dbReference type="EC" id="2.7.7.6" evidence="1"/>
<evidence type="ECO:0000256" key="4">
    <source>
        <dbReference type="ARBA" id="ARBA00022695"/>
    </source>
</evidence>
<comment type="caution">
    <text evidence="7">The sequence shown here is derived from an EMBL/GenBank/DDBJ whole genome shotgun (WGS) entry which is preliminary data.</text>
</comment>
<dbReference type="GO" id="GO:0003899">
    <property type="term" value="F:DNA-directed RNA polymerase activity"/>
    <property type="evidence" value="ECO:0007669"/>
    <property type="project" value="UniProtKB-EC"/>
</dbReference>
<dbReference type="InterPro" id="IPR007080">
    <property type="entry name" value="RNA_pol_Rpb1_1"/>
</dbReference>
<evidence type="ECO:0000313" key="7">
    <source>
        <dbReference type="EMBL" id="CAD8105068.1"/>
    </source>
</evidence>
<dbReference type="Proteomes" id="UP000688137">
    <property type="component" value="Unassembled WGS sequence"/>
</dbReference>
<proteinExistence type="predicted"/>
<keyword evidence="5" id="KW-0804">Transcription</keyword>
<dbReference type="PANTHER" id="PTHR19376">
    <property type="entry name" value="DNA-DIRECTED RNA POLYMERASE"/>
    <property type="match status" value="1"/>
</dbReference>
<gene>
    <name evidence="7" type="ORF">PPRIM_AZ9-3.1.T1260034</name>
</gene>
<dbReference type="Pfam" id="PF04997">
    <property type="entry name" value="RNA_pol_Rpb1_1"/>
    <property type="match status" value="1"/>
</dbReference>
<keyword evidence="4" id="KW-0548">Nucleotidyltransferase</keyword>
<dbReference type="AlphaFoldDB" id="A0A8S1PR88"/>
<keyword evidence="2" id="KW-0240">DNA-directed RNA polymerase</keyword>
<dbReference type="EMBL" id="CAJJDM010000129">
    <property type="protein sequence ID" value="CAD8105068.1"/>
    <property type="molecule type" value="Genomic_DNA"/>
</dbReference>
<keyword evidence="3" id="KW-0808">Transferase</keyword>
<dbReference type="PANTHER" id="PTHR19376:SF32">
    <property type="entry name" value="DNA-DIRECTED RNA POLYMERASE III SUBUNIT RPC1"/>
    <property type="match status" value="1"/>
</dbReference>
<evidence type="ECO:0000256" key="1">
    <source>
        <dbReference type="ARBA" id="ARBA00012418"/>
    </source>
</evidence>
<dbReference type="GO" id="GO:0003677">
    <property type="term" value="F:DNA binding"/>
    <property type="evidence" value="ECO:0007669"/>
    <property type="project" value="InterPro"/>
</dbReference>
<keyword evidence="8" id="KW-1185">Reference proteome</keyword>
<feature type="domain" description="RNA polymerase Rpb1" evidence="6">
    <location>
        <begin position="32"/>
        <end position="295"/>
    </location>
</feature>
<dbReference type="GO" id="GO:0000428">
    <property type="term" value="C:DNA-directed RNA polymerase complex"/>
    <property type="evidence" value="ECO:0007669"/>
    <property type="project" value="UniProtKB-KW"/>
</dbReference>
<evidence type="ECO:0000313" key="8">
    <source>
        <dbReference type="Proteomes" id="UP000688137"/>
    </source>
</evidence>
<protein>
    <recommendedName>
        <fullName evidence="1">DNA-directed RNA polymerase</fullName>
        <ecNumber evidence="1">2.7.7.6</ecNumber>
    </recommendedName>
</protein>
<evidence type="ECO:0000256" key="5">
    <source>
        <dbReference type="ARBA" id="ARBA00023163"/>
    </source>
</evidence>
<accession>A0A8S1PR88</accession>
<dbReference type="GO" id="GO:0006351">
    <property type="term" value="P:DNA-templated transcription"/>
    <property type="evidence" value="ECO:0007669"/>
    <property type="project" value="InterPro"/>
</dbReference>
<sequence>MMQRERQKDYNIVTTRCYRSQIIQGGELQYNNWRKNIENSPLDLSMGYQSLRNTQCSYCTLLNGYPRHFGYIPLQLPIYYLSFLLMLSLQKCCQVRLTLKETNILIQAMLHCVQKHHLITYNQRFSRRFQRNIDQINNILIAFFEQIGNAKKLSKVDASMILLENMDINAFYAWNLKTALYLALYQLNEQFDLLISIIPAPQAKCQVKQQMQIQDELKMNLKIILYHNDLEQKQTKEGKDGISILKIKLLTQTHYFHYFNRETLCLPQFSSQDEKVDYAIYQRLKGKRGRLRGSLSCKRAEITARSIISPDLNLG</sequence>
<evidence type="ECO:0000256" key="3">
    <source>
        <dbReference type="ARBA" id="ARBA00022679"/>
    </source>
</evidence>
<dbReference type="InterPro" id="IPR045867">
    <property type="entry name" value="DNA-dir_RpoC_beta_prime"/>
</dbReference>
<organism evidence="7 8">
    <name type="scientific">Paramecium primaurelia</name>
    <dbReference type="NCBI Taxonomy" id="5886"/>
    <lineage>
        <taxon>Eukaryota</taxon>
        <taxon>Sar</taxon>
        <taxon>Alveolata</taxon>
        <taxon>Ciliophora</taxon>
        <taxon>Intramacronucleata</taxon>
        <taxon>Oligohymenophorea</taxon>
        <taxon>Peniculida</taxon>
        <taxon>Parameciidae</taxon>
        <taxon>Paramecium</taxon>
    </lineage>
</organism>